<dbReference type="RefSeq" id="XP_031565721.1">
    <property type="nucleotide sequence ID" value="XM_031709861.1"/>
</dbReference>
<proteinExistence type="predicted"/>
<evidence type="ECO:0000256" key="5">
    <source>
        <dbReference type="SAM" id="MobiDB-lite"/>
    </source>
</evidence>
<dbReference type="PANTHER" id="PTHR32322">
    <property type="entry name" value="INNER MEMBRANE TRANSPORTER"/>
    <property type="match status" value="1"/>
</dbReference>
<dbReference type="PANTHER" id="PTHR32322:SF2">
    <property type="entry name" value="EAMA DOMAIN-CONTAINING PROTEIN"/>
    <property type="match status" value="1"/>
</dbReference>
<keyword evidence="3 6" id="KW-1133">Transmembrane helix</keyword>
<name>A0A6P8IG91_ACTTE</name>
<feature type="region of interest" description="Disordered" evidence="5">
    <location>
        <begin position="370"/>
        <end position="414"/>
    </location>
</feature>
<organism evidence="8 9">
    <name type="scientific">Actinia tenebrosa</name>
    <name type="common">Australian red waratah sea anemone</name>
    <dbReference type="NCBI Taxonomy" id="6105"/>
    <lineage>
        <taxon>Eukaryota</taxon>
        <taxon>Metazoa</taxon>
        <taxon>Cnidaria</taxon>
        <taxon>Anthozoa</taxon>
        <taxon>Hexacorallia</taxon>
        <taxon>Actiniaria</taxon>
        <taxon>Actiniidae</taxon>
        <taxon>Actinia</taxon>
    </lineage>
</organism>
<feature type="transmembrane region" description="Helical" evidence="6">
    <location>
        <begin position="236"/>
        <end position="257"/>
    </location>
</feature>
<dbReference type="InParanoid" id="A0A6P8IG91"/>
<evidence type="ECO:0000259" key="7">
    <source>
        <dbReference type="Pfam" id="PF00892"/>
    </source>
</evidence>
<keyword evidence="2 6" id="KW-0812">Transmembrane</keyword>
<feature type="compositionally biased region" description="Acidic residues" evidence="5">
    <location>
        <begin position="394"/>
        <end position="403"/>
    </location>
</feature>
<reference evidence="9" key="1">
    <citation type="submission" date="2025-08" db="UniProtKB">
        <authorList>
            <consortium name="RefSeq"/>
        </authorList>
    </citation>
    <scope>IDENTIFICATION</scope>
    <source>
        <tissue evidence="9">Tentacle</tissue>
    </source>
</reference>
<dbReference type="Proteomes" id="UP000515163">
    <property type="component" value="Unplaced"/>
</dbReference>
<evidence type="ECO:0000256" key="4">
    <source>
        <dbReference type="ARBA" id="ARBA00023136"/>
    </source>
</evidence>
<comment type="subcellular location">
    <subcellularLocation>
        <location evidence="1">Membrane</location>
        <topology evidence="1">Multi-pass membrane protein</topology>
    </subcellularLocation>
</comment>
<dbReference type="AlphaFoldDB" id="A0A6P8IG91"/>
<evidence type="ECO:0000256" key="3">
    <source>
        <dbReference type="ARBA" id="ARBA00022989"/>
    </source>
</evidence>
<evidence type="ECO:0000313" key="8">
    <source>
        <dbReference type="Proteomes" id="UP000515163"/>
    </source>
</evidence>
<dbReference type="KEGG" id="aten:116300892"/>
<feature type="transmembrane region" description="Helical" evidence="6">
    <location>
        <begin position="277"/>
        <end position="299"/>
    </location>
</feature>
<dbReference type="OrthoDB" id="6022284at2759"/>
<feature type="transmembrane region" description="Helical" evidence="6">
    <location>
        <begin position="43"/>
        <end position="62"/>
    </location>
</feature>
<dbReference type="InterPro" id="IPR037185">
    <property type="entry name" value="EmrE-like"/>
</dbReference>
<feature type="transmembrane region" description="Helical" evidence="6">
    <location>
        <begin position="337"/>
        <end position="357"/>
    </location>
</feature>
<sequence>MPSGSHFTTSSILAFISLSLIRGSFSVVIHFADLSYNSPSLVFLLRTPGTVILYICLLIFVARRDTELKHTFLNNLRNIHNYWKSAVMGFLQLAAPYLLFMYGLKVMSPTAGGVFMAAAPWTTVILERLPFIRQRSNLSPVKILAMIIGFAGVIMVSTSDVLMAVHSHVECPNYTNHTNMSFLSNRTNNSAMGSLVRNKCHKFPIPLIVRSLLALVGGCMMWSISSVFWRSYRGDIHFAVAGVWNNIFASCYALMFWVAMHRYENIDKVNWSKPDGIVSIIFLTVFSGWVAALIVDYMYRNVGPTATNRVLCLVPLFTWIEDWVFVREFKTLADSTLVVTEILGLVLVFAGLVTFSLEVEGFQNSLQTPLLSPTMDEEGNNGSSFNDGYREADDGATSEEEVENGSHTNFSHFPPLMEVKPIDIN</sequence>
<dbReference type="SUPFAM" id="SSF103481">
    <property type="entry name" value="Multidrug resistance efflux transporter EmrE"/>
    <property type="match status" value="1"/>
</dbReference>
<feature type="domain" description="EamA" evidence="7">
    <location>
        <begin position="212"/>
        <end position="349"/>
    </location>
</feature>
<evidence type="ECO:0000313" key="9">
    <source>
        <dbReference type="RefSeq" id="XP_031565721.1"/>
    </source>
</evidence>
<feature type="transmembrane region" description="Helical" evidence="6">
    <location>
        <begin position="110"/>
        <end position="131"/>
    </location>
</feature>
<dbReference type="GeneID" id="116300892"/>
<dbReference type="Pfam" id="PF00892">
    <property type="entry name" value="EamA"/>
    <property type="match status" value="2"/>
</dbReference>
<feature type="transmembrane region" description="Helical" evidence="6">
    <location>
        <begin position="207"/>
        <end position="229"/>
    </location>
</feature>
<keyword evidence="8" id="KW-1185">Reference proteome</keyword>
<feature type="transmembrane region" description="Helical" evidence="6">
    <location>
        <begin position="82"/>
        <end position="104"/>
    </location>
</feature>
<dbReference type="GO" id="GO:0016020">
    <property type="term" value="C:membrane"/>
    <property type="evidence" value="ECO:0007669"/>
    <property type="project" value="UniProtKB-SubCell"/>
</dbReference>
<dbReference type="InterPro" id="IPR000620">
    <property type="entry name" value="EamA_dom"/>
</dbReference>
<evidence type="ECO:0000256" key="1">
    <source>
        <dbReference type="ARBA" id="ARBA00004141"/>
    </source>
</evidence>
<feature type="transmembrane region" description="Helical" evidence="6">
    <location>
        <begin position="143"/>
        <end position="165"/>
    </location>
</feature>
<gene>
    <name evidence="9" type="primary">LOC116300892</name>
</gene>
<accession>A0A6P8IG91</accession>
<evidence type="ECO:0000256" key="6">
    <source>
        <dbReference type="SAM" id="Phobius"/>
    </source>
</evidence>
<feature type="domain" description="EamA" evidence="7">
    <location>
        <begin position="11"/>
        <end position="158"/>
    </location>
</feature>
<keyword evidence="4 6" id="KW-0472">Membrane</keyword>
<feature type="transmembrane region" description="Helical" evidence="6">
    <location>
        <begin position="12"/>
        <end position="31"/>
    </location>
</feature>
<protein>
    <submittedName>
        <fullName evidence="9">Uncharacterized protein LOC116300892</fullName>
    </submittedName>
</protein>
<dbReference type="InterPro" id="IPR050638">
    <property type="entry name" value="AA-Vitamin_Transporters"/>
</dbReference>
<evidence type="ECO:0000256" key="2">
    <source>
        <dbReference type="ARBA" id="ARBA00022692"/>
    </source>
</evidence>